<keyword evidence="2" id="KW-1185">Reference proteome</keyword>
<organism evidence="1 2">
    <name type="scientific">Brenneria populi</name>
    <dbReference type="NCBI Taxonomy" id="1505588"/>
    <lineage>
        <taxon>Bacteria</taxon>
        <taxon>Pseudomonadati</taxon>
        <taxon>Pseudomonadota</taxon>
        <taxon>Gammaproteobacteria</taxon>
        <taxon>Enterobacterales</taxon>
        <taxon>Pectobacteriaceae</taxon>
        <taxon>Brenneria</taxon>
    </lineage>
</organism>
<proteinExistence type="predicted"/>
<gene>
    <name evidence="1" type="ORF">VSX58_20800</name>
</gene>
<dbReference type="EMBL" id="JAYWTM010000036">
    <property type="protein sequence ID" value="MEC5345036.1"/>
    <property type="molecule type" value="Genomic_DNA"/>
</dbReference>
<protein>
    <submittedName>
        <fullName evidence="1">Uncharacterized protein</fullName>
    </submittedName>
</protein>
<evidence type="ECO:0000313" key="2">
    <source>
        <dbReference type="Proteomes" id="UP001309705"/>
    </source>
</evidence>
<dbReference type="RefSeq" id="WP_327619754.1">
    <property type="nucleotide sequence ID" value="NZ_JAYWTM010000036.1"/>
</dbReference>
<evidence type="ECO:0000313" key="1">
    <source>
        <dbReference type="EMBL" id="MEC5345036.1"/>
    </source>
</evidence>
<reference evidence="1 2" key="1">
    <citation type="journal article" date="2017" name="Int. J. Syst. Evol. Microbiol.">
        <title>Brenneria populi subsp. brevivirga subsp. nov. isolated from symptomatic bark of Populus x euramericana canker, and description of Brenneria populi subsp. populi subsp. nov.</title>
        <authorList>
            <person name="Zheng M.H."/>
            <person name="Piao C.G."/>
            <person name="Xue H."/>
            <person name="Guo M.W."/>
            <person name="Li Y."/>
        </authorList>
    </citation>
    <scope>NUCLEOTIDE SEQUENCE [LARGE SCALE GENOMIC DNA]</scope>
    <source>
        <strain evidence="1 2">D9-5</strain>
    </source>
</reference>
<accession>A0ABU6JXN3</accession>
<sequence>MFLNIDFDDQLAVASISLEGWAQPLVEFLSQYFTIHKDMLRLDYSHISPDNHVFTGWKREQFKDEFKYAAQQGQIALTLKVLGHGSTGIENSSSILDPNSYRCAQDTFRNGLLKVDPPGLREIIVAEIEPRALWVNWLLDDRSYYRRNFLDDQQIMEALVDNTSEEDCIDVLQLVDPHQWQNNWAFEKLVKLYWQRVRDYLKNHIGMSSDYSSVTRQELVFSLFANSPTVQTSRWACEQVFEQAVPSVFPKLIQHCCKILPEDVRNLFLRWNIRSQKEKENNIKECVAKAFSRLAELSGDTIPSDLALAAAWHEFGDPARSSQQSVIASLRELPSQPWDRETLWTQLGPAAREAWRQDLFDRVNEEPELAQGLLNFACLWLEQTAFAEVEPVLLRLMDDEEHLAFANRLVGTPARQLQLRSKGLVRSKQGALDLEGPVGRGEGATALPSVGAQTWLSDPSVERVIHRALSQMEEKFCREYSETWGDDEEAHTARLLTLTMEALNNASDQLHQLSVTTRATYPSLTVKVRQPSKREEGANTSAGAPLGADVLFLSRIVDKGETVIQRATLMQVKKRRGTVSGRGFSSTVGIDLQQCEDILKQSEHAYYLFTTPASPHPVLWVAPARLVRNLTQLHTSKTTVLAMQVRDASCSYADFFLHELVGLWAGDEHEDVIAIANGDLRLGRMPRHIVDIEVRRQSD</sequence>
<dbReference type="Proteomes" id="UP001309705">
    <property type="component" value="Unassembled WGS sequence"/>
</dbReference>
<comment type="caution">
    <text evidence="1">The sequence shown here is derived from an EMBL/GenBank/DDBJ whole genome shotgun (WGS) entry which is preliminary data.</text>
</comment>
<name>A0ABU6JXN3_9GAMM</name>